<organism evidence="2 3">
    <name type="scientific">[Pantoea] beijingensis</name>
    <dbReference type="NCBI Taxonomy" id="1324864"/>
    <lineage>
        <taxon>Bacteria</taxon>
        <taxon>Pseudomonadati</taxon>
        <taxon>Pseudomonadota</taxon>
        <taxon>Gammaproteobacteria</taxon>
        <taxon>Enterobacterales</taxon>
        <taxon>Erwiniaceae</taxon>
        <taxon>Erwinia</taxon>
    </lineage>
</organism>
<gene>
    <name evidence="2" type="ORF">ED28_00025</name>
</gene>
<feature type="domain" description="Surface-adhesin protein E-like" evidence="1">
    <location>
        <begin position="36"/>
        <end position="145"/>
    </location>
</feature>
<dbReference type="AlphaFoldDB" id="A0A443IHA5"/>
<reference evidence="2 3" key="1">
    <citation type="submission" date="2014-04" db="EMBL/GenBank/DDBJ databases">
        <title>Draft genome sequence of Pantoea beijingensis strain LMG 27579, an emerging pathogen to Pleurotus eryngii with potential industrial application.</title>
        <authorList>
            <person name="Xu F."/>
            <person name="Liu Y."/>
            <person name="Wang S."/>
            <person name="Yin Y."/>
            <person name="Ma Y."/>
            <person name="Zhao S."/>
            <person name="Rong C."/>
        </authorList>
    </citation>
    <scope>NUCLEOTIDE SEQUENCE [LARGE SCALE GENOMIC DNA]</scope>
    <source>
        <strain evidence="2 3">LMG 27579</strain>
    </source>
</reference>
<protein>
    <recommendedName>
        <fullName evidence="1">Surface-adhesin protein E-like domain-containing protein</fullName>
    </recommendedName>
</protein>
<proteinExistence type="predicted"/>
<dbReference type="InterPro" id="IPR031939">
    <property type="entry name" value="Adhesin_E-like"/>
</dbReference>
<dbReference type="Gene3D" id="2.40.128.710">
    <property type="entry name" value="Surface-adhesin protein E"/>
    <property type="match status" value="1"/>
</dbReference>
<evidence type="ECO:0000313" key="3">
    <source>
        <dbReference type="Proteomes" id="UP000288794"/>
    </source>
</evidence>
<dbReference type="EMBL" id="JMEE01000001">
    <property type="protein sequence ID" value="RWR03410.1"/>
    <property type="molecule type" value="Genomic_DNA"/>
</dbReference>
<dbReference type="RefSeq" id="WP_235859138.1">
    <property type="nucleotide sequence ID" value="NZ_CP071409.1"/>
</dbReference>
<evidence type="ECO:0000313" key="2">
    <source>
        <dbReference type="EMBL" id="RWR03410.1"/>
    </source>
</evidence>
<dbReference type="PROSITE" id="PS51257">
    <property type="entry name" value="PROKAR_LIPOPROTEIN"/>
    <property type="match status" value="1"/>
</dbReference>
<dbReference type="InterPro" id="IPR043088">
    <property type="entry name" value="Adhesin_E"/>
</dbReference>
<dbReference type="Proteomes" id="UP000288794">
    <property type="component" value="Unassembled WGS sequence"/>
</dbReference>
<comment type="caution">
    <text evidence="2">The sequence shown here is derived from an EMBL/GenBank/DDBJ whole genome shotgun (WGS) entry which is preliminary data.</text>
</comment>
<sequence>MKILIFFTAVILLAGCNNQSKLQGQQIEPRPTGLVKLLEDDTGGMYADMRNISSYQGNTHLRRFSLINNYIDARRVQTDPPVYIASSTVINVVNCDTKMRAQFERIYFSRYWGDGDVIAKRSSVGQWEVFPAESLIGIVASAACSIDATHLKSELPRDTRPSLLGEFN</sequence>
<accession>A0A443IHA5</accession>
<keyword evidence="3" id="KW-1185">Reference proteome</keyword>
<evidence type="ECO:0000259" key="1">
    <source>
        <dbReference type="Pfam" id="PF16747"/>
    </source>
</evidence>
<name>A0A443IHA5_9GAMM</name>
<dbReference type="Pfam" id="PF16747">
    <property type="entry name" value="Adhesin_E"/>
    <property type="match status" value="1"/>
</dbReference>